<keyword evidence="1" id="KW-0732">Signal</keyword>
<dbReference type="InterPro" id="IPR008701">
    <property type="entry name" value="NPP1"/>
</dbReference>
<dbReference type="EMBL" id="SRPW01002647">
    <property type="protein sequence ID" value="KAG5991385.1"/>
    <property type="molecule type" value="Genomic_DNA"/>
</dbReference>
<dbReference type="AlphaFoldDB" id="A0A9P7N3X3"/>
<dbReference type="PIRSF" id="PIRSF029958">
    <property type="entry name" value="Necrosis-inducing_protein"/>
    <property type="match status" value="1"/>
</dbReference>
<evidence type="ECO:0000256" key="1">
    <source>
        <dbReference type="SAM" id="SignalP"/>
    </source>
</evidence>
<accession>A0A9P7N3X3</accession>
<dbReference type="PANTHER" id="PTHR33657">
    <property type="entry name" value="DOMAIN PROTEIN, PUTATIVE (AFU_ORTHOLOGUE AFUA_5G00600)-RELATED"/>
    <property type="match status" value="1"/>
</dbReference>
<dbReference type="Proteomes" id="UP000748025">
    <property type="component" value="Unassembled WGS sequence"/>
</dbReference>
<feature type="non-terminal residue" evidence="2">
    <location>
        <position position="1"/>
    </location>
</feature>
<organism evidence="2 3">
    <name type="scientific">Claviceps pusilla</name>
    <dbReference type="NCBI Taxonomy" id="123648"/>
    <lineage>
        <taxon>Eukaryota</taxon>
        <taxon>Fungi</taxon>
        <taxon>Dikarya</taxon>
        <taxon>Ascomycota</taxon>
        <taxon>Pezizomycotina</taxon>
        <taxon>Sordariomycetes</taxon>
        <taxon>Hypocreomycetidae</taxon>
        <taxon>Hypocreales</taxon>
        <taxon>Clavicipitaceae</taxon>
        <taxon>Claviceps</taxon>
    </lineage>
</organism>
<evidence type="ECO:0000313" key="3">
    <source>
        <dbReference type="Proteomes" id="UP000748025"/>
    </source>
</evidence>
<dbReference type="Pfam" id="PF05630">
    <property type="entry name" value="NPP1"/>
    <property type="match status" value="1"/>
</dbReference>
<dbReference type="OrthoDB" id="89086at2759"/>
<dbReference type="PANTHER" id="PTHR33657:SF6">
    <property type="entry name" value="SECRETED PROTEIN"/>
    <property type="match status" value="1"/>
</dbReference>
<keyword evidence="3" id="KW-1185">Reference proteome</keyword>
<name>A0A9P7N3X3_9HYPO</name>
<proteinExistence type="predicted"/>
<feature type="signal peptide" evidence="1">
    <location>
        <begin position="1"/>
        <end position="19"/>
    </location>
</feature>
<feature type="chain" id="PRO_5040305857" evidence="1">
    <location>
        <begin position="20"/>
        <end position="303"/>
    </location>
</feature>
<comment type="caution">
    <text evidence="2">The sequence shown here is derived from an EMBL/GenBank/DDBJ whole genome shotgun (WGS) entry which is preliminary data.</text>
</comment>
<sequence>MKTPVAILASMPLIGSVMALPLNATTARLPPSRQSFVVRPRMNITASVESAMTSAEIAEMAEMAAKSDAAKRFVPKALFPSSSSDAMHYQPVLDYDGDSCYNVPAIDAQGNVASGLRAAYTTNISGGCRDPKHLDNQNVYVRSRCNNGWCAYMYEHYFEKDVGLEHVGGVASGHRHEWENIVVVVKQGEGFPRLVAVSAHDGYITHRPSEHHPLRTRFQAAHPKVVYHKNGAGTHSFRFATLDDENLENDKHRWVRGALVEWDAFPSTEIRDRMVRAFVGTGCEPKISDAHFAKYLAKAIKHK</sequence>
<reference evidence="2" key="1">
    <citation type="journal article" date="2020" name="bioRxiv">
        <title>Whole genome comparisons of ergot fungi reveals the divergence and evolution of species within the genus Claviceps are the result of varying mechanisms driving genome evolution and host range expansion.</title>
        <authorList>
            <person name="Wyka S.A."/>
            <person name="Mondo S.J."/>
            <person name="Liu M."/>
            <person name="Dettman J."/>
            <person name="Nalam V."/>
            <person name="Broders K.D."/>
        </authorList>
    </citation>
    <scope>NUCLEOTIDE SEQUENCE</scope>
    <source>
        <strain evidence="2">CCC 602</strain>
    </source>
</reference>
<evidence type="ECO:0000313" key="2">
    <source>
        <dbReference type="EMBL" id="KAG5991385.1"/>
    </source>
</evidence>
<protein>
    <submittedName>
        <fullName evidence="2">Uncharacterized protein</fullName>
    </submittedName>
</protein>
<gene>
    <name evidence="2" type="ORF">E4U43_004040</name>
</gene>